<feature type="domain" description="Metalloprotease TldD/E C-terminal" evidence="2">
    <location>
        <begin position="96"/>
        <end position="316"/>
    </location>
</feature>
<dbReference type="SUPFAM" id="SSF111283">
    <property type="entry name" value="Putative modulator of DNA gyrase, PmbA/TldD"/>
    <property type="match status" value="1"/>
</dbReference>
<evidence type="ECO:0000313" key="4">
    <source>
        <dbReference type="Proteomes" id="UP000694501"/>
    </source>
</evidence>
<dbReference type="GO" id="GO:0005829">
    <property type="term" value="C:cytosol"/>
    <property type="evidence" value="ECO:0007669"/>
    <property type="project" value="TreeGrafter"/>
</dbReference>
<evidence type="ECO:0000259" key="2">
    <source>
        <dbReference type="Pfam" id="PF19289"/>
    </source>
</evidence>
<dbReference type="Pfam" id="PF19289">
    <property type="entry name" value="PmbA_TldD_3rd"/>
    <property type="match status" value="1"/>
</dbReference>
<evidence type="ECO:0000313" key="3">
    <source>
        <dbReference type="EMBL" id="MBU7597560.1"/>
    </source>
</evidence>
<dbReference type="InterPro" id="IPR036059">
    <property type="entry name" value="TldD/PmbA_sf"/>
</dbReference>
<dbReference type="InterPro" id="IPR045569">
    <property type="entry name" value="Metalloprtase-TldD/E_C"/>
</dbReference>
<dbReference type="GO" id="GO:0006508">
    <property type="term" value="P:proteolysis"/>
    <property type="evidence" value="ECO:0007669"/>
    <property type="project" value="InterPro"/>
</dbReference>
<protein>
    <recommendedName>
        <fullName evidence="2">Metalloprotease TldD/E C-terminal domain-containing protein</fullName>
    </recommendedName>
</protein>
<comment type="similarity">
    <text evidence="1">Belongs to the peptidase U62 family.</text>
</comment>
<keyword evidence="4" id="KW-1185">Reference proteome</keyword>
<accession>A0A949N198</accession>
<dbReference type="Proteomes" id="UP000694501">
    <property type="component" value="Unassembled WGS sequence"/>
</dbReference>
<sequence length="335" mass="35528">MDEATSQAVPELGAVLAEARARLGEGARIVSRLRDGLYEVHLSLGEPDHGRVPQWGVAAHDPRHVLDQVPLAAARLLTDRELLAVRRPLEGPLHGPALLTPAAAGVLVHECFGHTSEADNYLTRPRSAGRLGDRLTPAPLTVRDRPGLLRFAGSYRRDDEGTRARTVTLLDRGRWAGLLTGRSTAWLSGGASTGHARGPSGATAPRCSVLEAVPGPYAPAGLRRWMGDGWLWGTPIGGFSVEGRLIVELLWVRRVRSGAVTGEVRGPVVVCAGKRALAAGLVAVGNDPTVHSSPYRCVKAGHEVGSTLITPSMLLRRAVLRPLADLAEVVGRSGL</sequence>
<dbReference type="RefSeq" id="WP_211039364.1">
    <property type="nucleotide sequence ID" value="NZ_JAELVF020000001.1"/>
</dbReference>
<dbReference type="AlphaFoldDB" id="A0A949N198"/>
<evidence type="ECO:0000256" key="1">
    <source>
        <dbReference type="ARBA" id="ARBA00005836"/>
    </source>
</evidence>
<dbReference type="GO" id="GO:0008237">
    <property type="term" value="F:metallopeptidase activity"/>
    <property type="evidence" value="ECO:0007669"/>
    <property type="project" value="InterPro"/>
</dbReference>
<organism evidence="3 4">
    <name type="scientific">Streptomyces tardus</name>
    <dbReference type="NCBI Taxonomy" id="2780544"/>
    <lineage>
        <taxon>Bacteria</taxon>
        <taxon>Bacillati</taxon>
        <taxon>Actinomycetota</taxon>
        <taxon>Actinomycetes</taxon>
        <taxon>Kitasatosporales</taxon>
        <taxon>Streptomycetaceae</taxon>
        <taxon>Streptomyces</taxon>
    </lineage>
</organism>
<dbReference type="PANTHER" id="PTHR30624">
    <property type="entry name" value="UNCHARACTERIZED PROTEIN TLDD AND PMBA"/>
    <property type="match status" value="1"/>
</dbReference>
<dbReference type="PANTHER" id="PTHR30624:SF4">
    <property type="entry name" value="METALLOPROTEASE TLDD"/>
    <property type="match status" value="1"/>
</dbReference>
<gene>
    <name evidence="3" type="ORF">JGS22_007975</name>
</gene>
<proteinExistence type="inferred from homology"/>
<comment type="caution">
    <text evidence="3">The sequence shown here is derived from an EMBL/GenBank/DDBJ whole genome shotgun (WGS) entry which is preliminary data.</text>
</comment>
<dbReference type="InterPro" id="IPR051463">
    <property type="entry name" value="Peptidase_U62_metallo"/>
</dbReference>
<dbReference type="EMBL" id="JAELVF020000001">
    <property type="protein sequence ID" value="MBU7597560.1"/>
    <property type="molecule type" value="Genomic_DNA"/>
</dbReference>
<name>A0A949N198_9ACTN</name>
<reference evidence="3" key="1">
    <citation type="submission" date="2021-06" db="EMBL/GenBank/DDBJ databases">
        <title>Sequencing of actinobacteria type strains.</title>
        <authorList>
            <person name="Nguyen G.-S."/>
            <person name="Wentzel A."/>
        </authorList>
    </citation>
    <scope>NUCLEOTIDE SEQUENCE</scope>
    <source>
        <strain evidence="3">P38-E01</strain>
    </source>
</reference>